<reference evidence="10" key="1">
    <citation type="submission" date="2023-10" db="EMBL/GenBank/DDBJ databases">
        <title>Genome assembly of Pristionchus species.</title>
        <authorList>
            <person name="Yoshida K."/>
            <person name="Sommer R.J."/>
        </authorList>
    </citation>
    <scope>NUCLEOTIDE SEQUENCE</scope>
    <source>
        <strain evidence="10">RS5133</strain>
    </source>
</reference>
<dbReference type="AlphaFoldDB" id="A0AAV5W0F4"/>
<dbReference type="GO" id="GO:0005739">
    <property type="term" value="C:mitochondrion"/>
    <property type="evidence" value="ECO:0007669"/>
    <property type="project" value="TreeGrafter"/>
</dbReference>
<feature type="region of interest" description="Disordered" evidence="8">
    <location>
        <begin position="1"/>
        <end position="24"/>
    </location>
</feature>
<keyword evidence="4 9" id="KW-1133">Transmembrane helix</keyword>
<feature type="region of interest" description="Disordered" evidence="8">
    <location>
        <begin position="45"/>
        <end position="72"/>
    </location>
</feature>
<dbReference type="GO" id="GO:0016020">
    <property type="term" value="C:membrane"/>
    <property type="evidence" value="ECO:0007669"/>
    <property type="project" value="UniProtKB-SubCell"/>
</dbReference>
<organism evidence="10 11">
    <name type="scientific">Pristionchus fissidentatus</name>
    <dbReference type="NCBI Taxonomy" id="1538716"/>
    <lineage>
        <taxon>Eukaryota</taxon>
        <taxon>Metazoa</taxon>
        <taxon>Ecdysozoa</taxon>
        <taxon>Nematoda</taxon>
        <taxon>Chromadorea</taxon>
        <taxon>Rhabditida</taxon>
        <taxon>Rhabditina</taxon>
        <taxon>Diplogasteromorpha</taxon>
        <taxon>Diplogasteroidea</taxon>
        <taxon>Neodiplogasteridae</taxon>
        <taxon>Pristionchus</taxon>
    </lineage>
</organism>
<evidence type="ECO:0000256" key="3">
    <source>
        <dbReference type="ARBA" id="ARBA00022692"/>
    </source>
</evidence>
<protein>
    <recommendedName>
        <fullName evidence="6">Complex I assembly factor TIMMDC1, mitochondrial</fullName>
    </recommendedName>
    <alternativeName>
        <fullName evidence="7">Translocase of inner mitochondrial membrane domain-containing protein 1</fullName>
    </alternativeName>
</protein>
<gene>
    <name evidence="10" type="ORF">PFISCL1PPCAC_15461</name>
</gene>
<evidence type="ECO:0000256" key="1">
    <source>
        <dbReference type="ARBA" id="ARBA00004141"/>
    </source>
</evidence>
<dbReference type="InterPro" id="IPR055299">
    <property type="entry name" value="TIMMDC1"/>
</dbReference>
<evidence type="ECO:0000256" key="5">
    <source>
        <dbReference type="ARBA" id="ARBA00023136"/>
    </source>
</evidence>
<feature type="transmembrane region" description="Helical" evidence="9">
    <location>
        <begin position="191"/>
        <end position="210"/>
    </location>
</feature>
<comment type="similarity">
    <text evidence="2">Belongs to the Tim17/Tim22/Tim23 family.</text>
</comment>
<keyword evidence="5 9" id="KW-0472">Membrane</keyword>
<keyword evidence="11" id="KW-1185">Reference proteome</keyword>
<dbReference type="GO" id="GO:0032981">
    <property type="term" value="P:mitochondrial respiratory chain complex I assembly"/>
    <property type="evidence" value="ECO:0007669"/>
    <property type="project" value="InterPro"/>
</dbReference>
<feature type="transmembrane region" description="Helical" evidence="9">
    <location>
        <begin position="217"/>
        <end position="236"/>
    </location>
</feature>
<evidence type="ECO:0000256" key="6">
    <source>
        <dbReference type="ARBA" id="ARBA00040778"/>
    </source>
</evidence>
<evidence type="ECO:0000256" key="7">
    <source>
        <dbReference type="ARBA" id="ARBA00041344"/>
    </source>
</evidence>
<evidence type="ECO:0000256" key="9">
    <source>
        <dbReference type="SAM" id="Phobius"/>
    </source>
</evidence>
<evidence type="ECO:0000313" key="11">
    <source>
        <dbReference type="Proteomes" id="UP001432322"/>
    </source>
</evidence>
<keyword evidence="3 9" id="KW-0812">Transmembrane</keyword>
<accession>A0AAV5W0F4</accession>
<feature type="transmembrane region" description="Helical" evidence="9">
    <location>
        <begin position="156"/>
        <end position="179"/>
    </location>
</feature>
<feature type="compositionally biased region" description="Low complexity" evidence="8">
    <location>
        <begin position="1"/>
        <end position="14"/>
    </location>
</feature>
<feature type="non-terminal residue" evidence="10">
    <location>
        <position position="1"/>
    </location>
</feature>
<dbReference type="PANTHER" id="PTHR13002">
    <property type="entry name" value="C3ORF1 PROTEIN-RELATED"/>
    <property type="match status" value="1"/>
</dbReference>
<comment type="caution">
    <text evidence="10">The sequence shown here is derived from an EMBL/GenBank/DDBJ whole genome shotgun (WGS) entry which is preliminary data.</text>
</comment>
<dbReference type="PANTHER" id="PTHR13002:SF1">
    <property type="entry name" value="COMPLEX I ASSEMBLY FACTOR TIMMDC1, MITOCHONDRIAL"/>
    <property type="match status" value="1"/>
</dbReference>
<name>A0AAV5W0F4_9BILA</name>
<evidence type="ECO:0000256" key="8">
    <source>
        <dbReference type="SAM" id="MobiDB-lite"/>
    </source>
</evidence>
<evidence type="ECO:0000256" key="4">
    <source>
        <dbReference type="ARBA" id="ARBA00022989"/>
    </source>
</evidence>
<dbReference type="EMBL" id="BTSY01000004">
    <property type="protein sequence ID" value="GMT24164.1"/>
    <property type="molecule type" value="Genomic_DNA"/>
</dbReference>
<proteinExistence type="inferred from homology"/>
<comment type="subcellular location">
    <subcellularLocation>
        <location evidence="1">Membrane</location>
        <topology evidence="1">Multi-pass membrane protein</topology>
    </subcellularLocation>
</comment>
<dbReference type="Proteomes" id="UP001432322">
    <property type="component" value="Unassembled WGS sequence"/>
</dbReference>
<evidence type="ECO:0000313" key="10">
    <source>
        <dbReference type="EMBL" id="GMT24164.1"/>
    </source>
</evidence>
<sequence length="298" mass="33447">EMPSSIIPSSSSSSLQDMDAAPPSRSWWRWRWRFAPVSVIGQDDIKMEKSDLPPSQSPPPPIPILKTGGRREEKAPVHMMELTGWERIRALYEKPSMEREVVERVARMSFFGGFVVGGSNGYLLAKQQYETANKGRKYLSPSDAIKRRLDYGILRFAMGGFSMGFKAAFISGSIVLLSTHTAAVRGHFSSLYFPAFSALVGGVFAFPTGLIGAAKSFGLGISSGLTLSAVCGLYALSTDRTVDSAYWHLKKEFETELREEGRLERRITEVMEERNVWRYEAVKIVKEEERMRLEKQDT</sequence>
<evidence type="ECO:0000256" key="2">
    <source>
        <dbReference type="ARBA" id="ARBA00008444"/>
    </source>
</evidence>